<dbReference type="GO" id="GO:0004674">
    <property type="term" value="F:protein serine/threonine kinase activity"/>
    <property type="evidence" value="ECO:0007669"/>
    <property type="project" value="UniProtKB-KW"/>
</dbReference>
<protein>
    <recommendedName>
        <fullName evidence="6">Protein kinase domain-containing protein</fullName>
    </recommendedName>
</protein>
<dbReference type="Gene3D" id="1.10.510.10">
    <property type="entry name" value="Transferase(Phosphotransferase) domain 1"/>
    <property type="match status" value="1"/>
</dbReference>
<dbReference type="GO" id="GO:0005634">
    <property type="term" value="C:nucleus"/>
    <property type="evidence" value="ECO:0007669"/>
    <property type="project" value="TreeGrafter"/>
</dbReference>
<name>U9SWX2_RHIID</name>
<evidence type="ECO:0000259" key="6">
    <source>
        <dbReference type="PROSITE" id="PS50011"/>
    </source>
</evidence>
<keyword evidence="1" id="KW-0723">Serine/threonine-protein kinase</keyword>
<dbReference type="Pfam" id="PF07714">
    <property type="entry name" value="PK_Tyr_Ser-Thr"/>
    <property type="match status" value="1"/>
</dbReference>
<reference evidence="7" key="1">
    <citation type="submission" date="2013-07" db="EMBL/GenBank/DDBJ databases">
        <title>The genome of an arbuscular mycorrhizal fungus provides insights into the evolution of the oldest plant symbiosis.</title>
        <authorList>
            <consortium name="DOE Joint Genome Institute"/>
            <person name="Tisserant E."/>
            <person name="Malbreil M."/>
            <person name="Kuo A."/>
            <person name="Kohler A."/>
            <person name="Symeonidi A."/>
            <person name="Balestrini R."/>
            <person name="Charron P."/>
            <person name="Duensing N."/>
            <person name="Frei-dit-Frey N."/>
            <person name="Gianinazzi-Pearson V."/>
            <person name="Gilbert B."/>
            <person name="Handa Y."/>
            <person name="Hijri M."/>
            <person name="Kaul R."/>
            <person name="Kawaguchi M."/>
            <person name="Krajinski F."/>
            <person name="Lammers P."/>
            <person name="Lapierre D."/>
            <person name="Masclaux F.G."/>
            <person name="Murat C."/>
            <person name="Morin E."/>
            <person name="Ndikumana S."/>
            <person name="Pagni M."/>
            <person name="Petitpierre D."/>
            <person name="Requena N."/>
            <person name="Rosikiewicz P."/>
            <person name="Riley R."/>
            <person name="Saito K."/>
            <person name="San Clemente H."/>
            <person name="Shapiro H."/>
            <person name="van Tuinen D."/>
            <person name="Becard G."/>
            <person name="Bonfante P."/>
            <person name="Paszkowski U."/>
            <person name="Shachar-Hill Y."/>
            <person name="Young J.P."/>
            <person name="Sanders I.R."/>
            <person name="Henrissat B."/>
            <person name="Rensing S.A."/>
            <person name="Grigoriev I.V."/>
            <person name="Corradi N."/>
            <person name="Roux C."/>
            <person name="Martin F."/>
        </authorList>
    </citation>
    <scope>NUCLEOTIDE SEQUENCE</scope>
    <source>
        <strain evidence="7">DAOM 197198</strain>
    </source>
</reference>
<dbReference type="PANTHER" id="PTHR24345:SF0">
    <property type="entry name" value="CELL CYCLE SERINE_THREONINE-PROTEIN KINASE CDC5_MSD2"/>
    <property type="match status" value="1"/>
</dbReference>
<proteinExistence type="predicted"/>
<dbReference type="AlphaFoldDB" id="U9SWX2"/>
<dbReference type="SUPFAM" id="SSF56112">
    <property type="entry name" value="Protein kinase-like (PK-like)"/>
    <property type="match status" value="1"/>
</dbReference>
<organism evidence="7">
    <name type="scientific">Rhizophagus irregularis (strain DAOM 181602 / DAOM 197198 / MUCL 43194)</name>
    <name type="common">Arbuscular mycorrhizal fungus</name>
    <name type="synonym">Glomus intraradices</name>
    <dbReference type="NCBI Taxonomy" id="747089"/>
    <lineage>
        <taxon>Eukaryota</taxon>
        <taxon>Fungi</taxon>
        <taxon>Fungi incertae sedis</taxon>
        <taxon>Mucoromycota</taxon>
        <taxon>Glomeromycotina</taxon>
        <taxon>Glomeromycetes</taxon>
        <taxon>Glomerales</taxon>
        <taxon>Glomeraceae</taxon>
        <taxon>Rhizophagus</taxon>
    </lineage>
</organism>
<dbReference type="InterPro" id="IPR011009">
    <property type="entry name" value="Kinase-like_dom_sf"/>
</dbReference>
<feature type="domain" description="Protein kinase" evidence="6">
    <location>
        <begin position="1"/>
        <end position="170"/>
    </location>
</feature>
<evidence type="ECO:0000256" key="5">
    <source>
        <dbReference type="ARBA" id="ARBA00022840"/>
    </source>
</evidence>
<evidence type="ECO:0000256" key="1">
    <source>
        <dbReference type="ARBA" id="ARBA00022527"/>
    </source>
</evidence>
<dbReference type="PROSITE" id="PS50011">
    <property type="entry name" value="PROTEIN_KINASE_DOM"/>
    <property type="match status" value="1"/>
</dbReference>
<evidence type="ECO:0000256" key="2">
    <source>
        <dbReference type="ARBA" id="ARBA00022679"/>
    </source>
</evidence>
<keyword evidence="4" id="KW-0418">Kinase</keyword>
<keyword evidence="3" id="KW-0547">Nucleotide-binding</keyword>
<sequence>MNLREYLKRKHNEITWRERIHITDDLTFALSKIHKNGVIHKNLHSGNVLFNQRNKQFYITDLGFRGPADRPSNSIYGNLPYIAPEIISGKEITFASDIYSIGILMWEISFGKPPFIYQEDELFLAMNIINGIRPKIESGIPLEYKKLMMQCWDADPKRRPNIGVLNNKIFEMRKHCQNISNDSNSNNSKNEGMIKKFIKKLKVFQPKTNDILEISEISNLNETDYKLFTSKVYAFEDFPEPRNGTEGMY</sequence>
<evidence type="ECO:0000313" key="7">
    <source>
        <dbReference type="EMBL" id="ERZ95640.1"/>
    </source>
</evidence>
<dbReference type="InterPro" id="IPR000719">
    <property type="entry name" value="Prot_kinase_dom"/>
</dbReference>
<dbReference type="eggNOG" id="KOG0192">
    <property type="taxonomic scope" value="Eukaryota"/>
</dbReference>
<keyword evidence="5" id="KW-0067">ATP-binding</keyword>
<dbReference type="HOGENOM" id="CLU_000288_7_0_1"/>
<dbReference type="EMBL" id="KI301083">
    <property type="protein sequence ID" value="ERZ95640.1"/>
    <property type="molecule type" value="Genomic_DNA"/>
</dbReference>
<evidence type="ECO:0000256" key="4">
    <source>
        <dbReference type="ARBA" id="ARBA00022777"/>
    </source>
</evidence>
<accession>U9SWX2</accession>
<evidence type="ECO:0000256" key="3">
    <source>
        <dbReference type="ARBA" id="ARBA00022741"/>
    </source>
</evidence>
<dbReference type="InterPro" id="IPR001245">
    <property type="entry name" value="Ser-Thr/Tyr_kinase_cat_dom"/>
</dbReference>
<dbReference type="PANTHER" id="PTHR24345">
    <property type="entry name" value="SERINE/THREONINE-PROTEIN KINASE PLK"/>
    <property type="match status" value="1"/>
</dbReference>
<gene>
    <name evidence="7" type="ORF">GLOINDRAFT_72234</name>
</gene>
<keyword evidence="2" id="KW-0808">Transferase</keyword>
<dbReference type="GO" id="GO:0005524">
    <property type="term" value="F:ATP binding"/>
    <property type="evidence" value="ECO:0007669"/>
    <property type="project" value="UniProtKB-KW"/>
</dbReference>